<dbReference type="EMBL" id="PXZH01000006">
    <property type="protein sequence ID" value="RST88723.1"/>
    <property type="molecule type" value="Genomic_DNA"/>
</dbReference>
<dbReference type="SUPFAM" id="SSF46955">
    <property type="entry name" value="Putative DNA-binding domain"/>
    <property type="match status" value="1"/>
</dbReference>
<sequence length="91" mass="10574">MQGLQVFLSEEQSKDLQKYVFELTKESIEEAKKMAGLDRPFLKQNEMAKYLGISINSLRKLETYGLPSIQIDGLKFYSKEEATKFLLSYQK</sequence>
<keyword evidence="1" id="KW-0238">DNA-binding</keyword>
<comment type="caution">
    <text evidence="1">The sequence shown here is derived from an EMBL/GenBank/DDBJ whole genome shotgun (WGS) entry which is preliminary data.</text>
</comment>
<evidence type="ECO:0000313" key="1">
    <source>
        <dbReference type="EMBL" id="RST88723.1"/>
    </source>
</evidence>
<name>A0A3S0A4I2_9ENTE</name>
<dbReference type="Proteomes" id="UP000277864">
    <property type="component" value="Unassembled WGS sequence"/>
</dbReference>
<protein>
    <submittedName>
        <fullName evidence="1">DNA-binding protein</fullName>
    </submittedName>
</protein>
<keyword evidence="2" id="KW-1185">Reference proteome</keyword>
<dbReference type="InterPro" id="IPR009061">
    <property type="entry name" value="DNA-bd_dom_put_sf"/>
</dbReference>
<dbReference type="AlphaFoldDB" id="A0A3S0A4I2"/>
<gene>
    <name evidence="1" type="ORF">C7P63_08970</name>
</gene>
<dbReference type="OrthoDB" id="2194156at2"/>
<dbReference type="GO" id="GO:0003677">
    <property type="term" value="F:DNA binding"/>
    <property type="evidence" value="ECO:0007669"/>
    <property type="project" value="UniProtKB-KW"/>
</dbReference>
<dbReference type="RefSeq" id="WP_125943817.1">
    <property type="nucleotide sequence ID" value="NZ_PXZH01000006.1"/>
</dbReference>
<proteinExistence type="predicted"/>
<organism evidence="1 2">
    <name type="scientific">Vagococcus humatus</name>
    <dbReference type="NCBI Taxonomy" id="1889241"/>
    <lineage>
        <taxon>Bacteria</taxon>
        <taxon>Bacillati</taxon>
        <taxon>Bacillota</taxon>
        <taxon>Bacilli</taxon>
        <taxon>Lactobacillales</taxon>
        <taxon>Enterococcaceae</taxon>
        <taxon>Vagococcus</taxon>
    </lineage>
</organism>
<accession>A0A3S0A4I2</accession>
<evidence type="ECO:0000313" key="2">
    <source>
        <dbReference type="Proteomes" id="UP000277864"/>
    </source>
</evidence>
<reference evidence="1 2" key="1">
    <citation type="submission" date="2018-03" db="EMBL/GenBank/DDBJ databases">
        <authorList>
            <person name="Gulvik C.A."/>
        </authorList>
    </citation>
    <scope>NUCLEOTIDE SEQUENCE [LARGE SCALE GENOMIC DNA]</scope>
    <source>
        <strain evidence="1 2">JCM 31581</strain>
    </source>
</reference>